<feature type="non-terminal residue" evidence="3">
    <location>
        <position position="1"/>
    </location>
</feature>
<dbReference type="Gene3D" id="3.10.350.10">
    <property type="entry name" value="LysM domain"/>
    <property type="match status" value="3"/>
</dbReference>
<evidence type="ECO:0000256" key="1">
    <source>
        <dbReference type="SAM" id="Phobius"/>
    </source>
</evidence>
<feature type="transmembrane region" description="Helical" evidence="1">
    <location>
        <begin position="57"/>
        <end position="78"/>
    </location>
</feature>
<feature type="transmembrane region" description="Helical" evidence="1">
    <location>
        <begin position="25"/>
        <end position="45"/>
    </location>
</feature>
<keyword evidence="1" id="KW-0472">Membrane</keyword>
<dbReference type="CDD" id="cd00118">
    <property type="entry name" value="LysM"/>
    <property type="match status" value="3"/>
</dbReference>
<proteinExistence type="predicted"/>
<gene>
    <name evidence="3" type="ORF">METZ01_LOCUS386316</name>
</gene>
<keyword evidence="1" id="KW-0812">Transmembrane</keyword>
<evidence type="ECO:0000259" key="2">
    <source>
        <dbReference type="PROSITE" id="PS51782"/>
    </source>
</evidence>
<feature type="domain" description="LysM" evidence="2">
    <location>
        <begin position="104"/>
        <end position="148"/>
    </location>
</feature>
<dbReference type="PANTHER" id="PTHR33734">
    <property type="entry name" value="LYSM DOMAIN-CONTAINING GPI-ANCHORED PROTEIN 2"/>
    <property type="match status" value="1"/>
</dbReference>
<dbReference type="EMBL" id="UINC01144138">
    <property type="protein sequence ID" value="SVD33462.1"/>
    <property type="molecule type" value="Genomic_DNA"/>
</dbReference>
<dbReference type="InterPro" id="IPR018392">
    <property type="entry name" value="LysM"/>
</dbReference>
<protein>
    <recommendedName>
        <fullName evidence="2">LysM domain-containing protein</fullName>
    </recommendedName>
</protein>
<dbReference type="PANTHER" id="PTHR33734:SF22">
    <property type="entry name" value="MEMBRANE-BOUND LYTIC MUREIN TRANSGLYCOSYLASE D"/>
    <property type="match status" value="1"/>
</dbReference>
<dbReference type="AlphaFoldDB" id="A0A382UH67"/>
<feature type="domain" description="LysM" evidence="2">
    <location>
        <begin position="47"/>
        <end position="91"/>
    </location>
</feature>
<reference evidence="3" key="1">
    <citation type="submission" date="2018-05" db="EMBL/GenBank/DDBJ databases">
        <authorList>
            <person name="Lanie J.A."/>
            <person name="Ng W.-L."/>
            <person name="Kazmierczak K.M."/>
            <person name="Andrzejewski T.M."/>
            <person name="Davidsen T.M."/>
            <person name="Wayne K.J."/>
            <person name="Tettelin H."/>
            <person name="Glass J.I."/>
            <person name="Rusch D."/>
            <person name="Podicherti R."/>
            <person name="Tsui H.-C.T."/>
            <person name="Winkler M.E."/>
        </authorList>
    </citation>
    <scope>NUCLEOTIDE SEQUENCE</scope>
</reference>
<evidence type="ECO:0000313" key="3">
    <source>
        <dbReference type="EMBL" id="SVD33462.1"/>
    </source>
</evidence>
<keyword evidence="1" id="KW-1133">Transmembrane helix</keyword>
<dbReference type="InterPro" id="IPR036779">
    <property type="entry name" value="LysM_dom_sf"/>
</dbReference>
<dbReference type="SUPFAM" id="SSF54106">
    <property type="entry name" value="LysM domain"/>
    <property type="match status" value="3"/>
</dbReference>
<name>A0A382UH67_9ZZZZ</name>
<dbReference type="SMART" id="SM00257">
    <property type="entry name" value="LysM"/>
    <property type="match status" value="3"/>
</dbReference>
<organism evidence="3">
    <name type="scientific">marine metagenome</name>
    <dbReference type="NCBI Taxonomy" id="408172"/>
    <lineage>
        <taxon>unclassified sequences</taxon>
        <taxon>metagenomes</taxon>
        <taxon>ecological metagenomes</taxon>
    </lineage>
</organism>
<sequence>VDGTTVEPQPIDLLPQRRGPATLRALLAVVALVGTLLITAVPAAADTVVTVEAGDSLSEIALIHGTTVAALMAANGITDPDRVYMGQRLVVPGPGSTPTTLPTMVVVVQRGDSLSGIAAEYGVTLSALIEANNISDPDTVHVGQELLVPGATRPITPTGPVVVTVQSGDSLSAIAAEQGVSVSALMEANGISDPNLLSIGQQLVIPGRFAP</sequence>
<accession>A0A382UH67</accession>
<dbReference type="PROSITE" id="PS51782">
    <property type="entry name" value="LYSM"/>
    <property type="match status" value="3"/>
</dbReference>
<dbReference type="Pfam" id="PF01476">
    <property type="entry name" value="LysM"/>
    <property type="match status" value="3"/>
</dbReference>
<feature type="domain" description="LysM" evidence="2">
    <location>
        <begin position="161"/>
        <end position="205"/>
    </location>
</feature>
<feature type="non-terminal residue" evidence="3">
    <location>
        <position position="211"/>
    </location>
</feature>